<evidence type="ECO:0000256" key="1">
    <source>
        <dbReference type="ARBA" id="ARBA00009091"/>
    </source>
</evidence>
<dbReference type="GO" id="GO:0005829">
    <property type="term" value="C:cytosol"/>
    <property type="evidence" value="ECO:0007669"/>
    <property type="project" value="TreeGrafter"/>
</dbReference>
<dbReference type="SMART" id="SM00935">
    <property type="entry name" value="OmpH"/>
    <property type="match status" value="1"/>
</dbReference>
<evidence type="ECO:0000313" key="5">
    <source>
        <dbReference type="Proteomes" id="UP000199650"/>
    </source>
</evidence>
<dbReference type="GO" id="GO:0051082">
    <property type="term" value="F:unfolded protein binding"/>
    <property type="evidence" value="ECO:0007669"/>
    <property type="project" value="InterPro"/>
</dbReference>
<keyword evidence="2" id="KW-0732">Signal</keyword>
<evidence type="ECO:0000313" key="4">
    <source>
        <dbReference type="EMBL" id="SEW16989.1"/>
    </source>
</evidence>
<evidence type="ECO:0000256" key="3">
    <source>
        <dbReference type="SAM" id="MobiDB-lite"/>
    </source>
</evidence>
<dbReference type="Proteomes" id="UP000199650">
    <property type="component" value="Unassembled WGS sequence"/>
</dbReference>
<accession>A0A1I0PRJ7</accession>
<protein>
    <submittedName>
        <fullName evidence="4">Chaperone for outer membrane proteins, Skp family</fullName>
    </submittedName>
</protein>
<dbReference type="InterPro" id="IPR024930">
    <property type="entry name" value="Skp_dom_sf"/>
</dbReference>
<dbReference type="PANTHER" id="PTHR35089">
    <property type="entry name" value="CHAPERONE PROTEIN SKP"/>
    <property type="match status" value="1"/>
</dbReference>
<dbReference type="Pfam" id="PF03938">
    <property type="entry name" value="OmpH"/>
    <property type="match status" value="1"/>
</dbReference>
<dbReference type="GO" id="GO:0050821">
    <property type="term" value="P:protein stabilization"/>
    <property type="evidence" value="ECO:0007669"/>
    <property type="project" value="TreeGrafter"/>
</dbReference>
<dbReference type="SUPFAM" id="SSF111384">
    <property type="entry name" value="OmpH-like"/>
    <property type="match status" value="1"/>
</dbReference>
<name>A0A1I0PRJ7_9RHOB</name>
<dbReference type="AlphaFoldDB" id="A0A1I0PRJ7"/>
<comment type="similarity">
    <text evidence="1">Belongs to the Skp family.</text>
</comment>
<dbReference type="InterPro" id="IPR005632">
    <property type="entry name" value="Chaperone_Skp"/>
</dbReference>
<dbReference type="EMBL" id="FOJB01000001">
    <property type="protein sequence ID" value="SEW16989.1"/>
    <property type="molecule type" value="Genomic_DNA"/>
</dbReference>
<organism evidence="4 5">
    <name type="scientific">Aliiroseovarius sediminilitoris</name>
    <dbReference type="NCBI Taxonomy" id="1173584"/>
    <lineage>
        <taxon>Bacteria</taxon>
        <taxon>Pseudomonadati</taxon>
        <taxon>Pseudomonadota</taxon>
        <taxon>Alphaproteobacteria</taxon>
        <taxon>Rhodobacterales</taxon>
        <taxon>Paracoccaceae</taxon>
        <taxon>Aliiroseovarius</taxon>
    </lineage>
</organism>
<feature type="region of interest" description="Disordered" evidence="3">
    <location>
        <begin position="212"/>
        <end position="255"/>
    </location>
</feature>
<evidence type="ECO:0000256" key="2">
    <source>
        <dbReference type="ARBA" id="ARBA00022729"/>
    </source>
</evidence>
<reference evidence="4 5" key="1">
    <citation type="submission" date="2016-10" db="EMBL/GenBank/DDBJ databases">
        <authorList>
            <person name="de Groot N.N."/>
        </authorList>
    </citation>
    <scope>NUCLEOTIDE SEQUENCE [LARGE SCALE GENOMIC DNA]</scope>
    <source>
        <strain evidence="4 5">DSM 29439</strain>
    </source>
</reference>
<gene>
    <name evidence="4" type="ORF">SAMN05444851_1838</name>
</gene>
<sequence length="255" mass="28285">MTKRTASSLRFRQSSDPVIRLALRYACCGLRRHAVRFFFPVSLATGLIFGSLPTPVMAQQTGSAVSQIVTIDRQSLFSDTQYGRRVVETVESERVRLASETRKVEEALVKEERELTDKRDGMSPDDFRKLAKAFDEKVQALRTEGTEREQEFVRTLEREQAAFFERIGPILGKLVRELGAVVILDRRAILLTTQNIDITKLAVERIDQVLGDGSDLQDSAPSSPAGEVVPPEQPAPEMPVFPLGDAAPDGTSPDN</sequence>
<dbReference type="PANTHER" id="PTHR35089:SF1">
    <property type="entry name" value="CHAPERONE PROTEIN SKP"/>
    <property type="match status" value="1"/>
</dbReference>
<proteinExistence type="inferred from homology"/>
<dbReference type="STRING" id="1173584.SAMN05444851_1838"/>
<dbReference type="Gene3D" id="3.30.910.20">
    <property type="entry name" value="Skp domain"/>
    <property type="match status" value="1"/>
</dbReference>
<keyword evidence="5" id="KW-1185">Reference proteome</keyword>